<dbReference type="Proteomes" id="UP000652198">
    <property type="component" value="Unassembled WGS sequence"/>
</dbReference>
<proteinExistence type="predicted"/>
<gene>
    <name evidence="2" type="ORF">GNZ12_13770</name>
</gene>
<protein>
    <submittedName>
        <fullName evidence="2">Glycosyltransferase</fullName>
    </submittedName>
</protein>
<evidence type="ECO:0000313" key="2">
    <source>
        <dbReference type="EMBL" id="NPT42359.1"/>
    </source>
</evidence>
<dbReference type="EMBL" id="WOEY01000057">
    <property type="protein sequence ID" value="NPT42359.1"/>
    <property type="molecule type" value="Genomic_DNA"/>
</dbReference>
<reference evidence="2 3" key="1">
    <citation type="submission" date="2019-11" db="EMBL/GenBank/DDBJ databases">
        <title>Metabolism of dissolved organic matter in forest soils.</title>
        <authorList>
            <person name="Cyle K.T."/>
            <person name="Wilhelm R.C."/>
            <person name="Martinez C.E."/>
        </authorList>
    </citation>
    <scope>NUCLEOTIDE SEQUENCE [LARGE SCALE GENOMIC DNA]</scope>
    <source>
        <strain evidence="2 3">1N</strain>
    </source>
</reference>
<evidence type="ECO:0000313" key="3">
    <source>
        <dbReference type="Proteomes" id="UP000652198"/>
    </source>
</evidence>
<dbReference type="Gene3D" id="3.90.550.10">
    <property type="entry name" value="Spore Coat Polysaccharide Biosynthesis Protein SpsA, Chain A"/>
    <property type="match status" value="1"/>
</dbReference>
<dbReference type="Pfam" id="PF00535">
    <property type="entry name" value="Glycos_transf_2"/>
    <property type="match status" value="1"/>
</dbReference>
<feature type="domain" description="Glycosyltransferase 2-like" evidence="1">
    <location>
        <begin position="5"/>
        <end position="170"/>
    </location>
</feature>
<sequence>MRVNVLLVTYNHERFVQQALDSILMQQFDGEIDIIVADDKSTDATVAVISTYQEIDPRVSISYLKGAKNLGITRNYQRGFAACTADYVAVLEGDDYWTDPCKLAKQVRFLESHRECVMCSANYIVFEEGPKQFTPRVPELEGWNYLTSRSLISDNVIGNFSTCLYRLESLRLLPPSLFTIKAYDWAMHITLGQFGLIGFLKEPMSVYRVHPKGSWSILTYQQKLAEQLALLPQYDRATNGTFHAEFNELARHLISAGAISTTTFRTHTFERRLLIKMLKFVVSACPPFIVGLAKLTIPPVLVGRLQNIIRR</sequence>
<dbReference type="SUPFAM" id="SSF53448">
    <property type="entry name" value="Nucleotide-diphospho-sugar transferases"/>
    <property type="match status" value="1"/>
</dbReference>
<dbReference type="PANTHER" id="PTHR22916">
    <property type="entry name" value="GLYCOSYLTRANSFERASE"/>
    <property type="match status" value="1"/>
</dbReference>
<dbReference type="InterPro" id="IPR029044">
    <property type="entry name" value="Nucleotide-diphossugar_trans"/>
</dbReference>
<name>A0ABX2BNW5_9BURK</name>
<dbReference type="PANTHER" id="PTHR22916:SF3">
    <property type="entry name" value="UDP-GLCNAC:BETAGAL BETA-1,3-N-ACETYLGLUCOSAMINYLTRANSFERASE-LIKE PROTEIN 1"/>
    <property type="match status" value="1"/>
</dbReference>
<comment type="caution">
    <text evidence="2">The sequence shown here is derived from an EMBL/GenBank/DDBJ whole genome shotgun (WGS) entry which is preliminary data.</text>
</comment>
<organism evidence="2 3">
    <name type="scientific">Paraburkholderia solitsugae</name>
    <dbReference type="NCBI Taxonomy" id="2675748"/>
    <lineage>
        <taxon>Bacteria</taxon>
        <taxon>Pseudomonadati</taxon>
        <taxon>Pseudomonadota</taxon>
        <taxon>Betaproteobacteria</taxon>
        <taxon>Burkholderiales</taxon>
        <taxon>Burkholderiaceae</taxon>
        <taxon>Paraburkholderia</taxon>
    </lineage>
</organism>
<evidence type="ECO:0000259" key="1">
    <source>
        <dbReference type="Pfam" id="PF00535"/>
    </source>
</evidence>
<keyword evidence="3" id="KW-1185">Reference proteome</keyword>
<dbReference type="InterPro" id="IPR001173">
    <property type="entry name" value="Glyco_trans_2-like"/>
</dbReference>
<accession>A0ABX2BNW5</accession>